<dbReference type="SUPFAM" id="SSF55874">
    <property type="entry name" value="ATPase domain of HSP90 chaperone/DNA topoisomerase II/histidine kinase"/>
    <property type="match status" value="1"/>
</dbReference>
<dbReference type="InterPro" id="IPR003594">
    <property type="entry name" value="HATPase_dom"/>
</dbReference>
<reference evidence="12" key="1">
    <citation type="submission" date="2023-06" db="EMBL/GenBank/DDBJ databases">
        <title>Genomic of Agaribacillus aureum.</title>
        <authorList>
            <person name="Wang G."/>
        </authorList>
    </citation>
    <scope>NUCLEOTIDE SEQUENCE</scope>
    <source>
        <strain evidence="12">BMA12</strain>
    </source>
</reference>
<dbReference type="InterPro" id="IPR036097">
    <property type="entry name" value="HisK_dim/P_sf"/>
</dbReference>
<keyword evidence="10" id="KW-1133">Transmembrane helix</keyword>
<evidence type="ECO:0000259" key="11">
    <source>
        <dbReference type="PROSITE" id="PS50109"/>
    </source>
</evidence>
<evidence type="ECO:0000256" key="6">
    <source>
        <dbReference type="ARBA" id="ARBA00022777"/>
    </source>
</evidence>
<keyword evidence="5" id="KW-0547">Nucleotide-binding</keyword>
<feature type="transmembrane region" description="Helical" evidence="10">
    <location>
        <begin position="12"/>
        <end position="32"/>
    </location>
</feature>
<dbReference type="PRINTS" id="PR00344">
    <property type="entry name" value="BCTRLSENSOR"/>
</dbReference>
<keyword evidence="4" id="KW-0808">Transferase</keyword>
<keyword evidence="3" id="KW-0597">Phosphoprotein</keyword>
<evidence type="ECO:0000313" key="13">
    <source>
        <dbReference type="Proteomes" id="UP001172083"/>
    </source>
</evidence>
<feature type="coiled-coil region" evidence="9">
    <location>
        <begin position="346"/>
        <end position="376"/>
    </location>
</feature>
<dbReference type="Gene3D" id="6.10.340.10">
    <property type="match status" value="1"/>
</dbReference>
<sequence>MSFVLNSIKSRLLLGFAFLTLNVIFLSSMSYYNLKKIEKIRGVSKTTYHLHISTLKIIKKDMDLLGIHSKSPEFYQLERHPLLHDRDRLFDQIQQMTEAIAHEEYSNAFGQDQRLEDIQNELIAYNEVFRRVIQKVTARGFKDYGVEGKMRRLAHLIEKEYKDQVLPADLLMLRRHEKDYILRKESIYIQKLNNLCNEILKKLYEKTPDNMEAGQLLTGYRNLFNQLADLNKQIGLENKTGLKAELNEHHARLSDQFNELLEITEVRASEGIHEGSIIFGFTVLFSIIFSLTISYFIAQKFTKPIKKLSNTMDNFIVHKDLSEKMIMPQNSTYEIDSLANSFINLTKQIKSQFEEIEEKSSLLEKQNKDLSNLNRELDRFIYSVAHDLKSPLSSLKGLINLAKKDISRKEYQHYFDMMNGSITKLLSFISDIVNYTRNKRLDLEVEVVNLEEMVESIFNQYQFIEGRENIQKEVNIEQKSVFFSDVRRVQMVLTNIISNAVQYFDPVKKNPFIKVDILVDNKKAGIRIEDNGVGISEQHLKKVFDMFFRASEDSKGSGLGLFIVQETIKILEGKIEVSSVEFTGTTFTIDLPNHVHSFPVKSGDERTEKTKKTVLIDTEYNY</sequence>
<gene>
    <name evidence="12" type="ORF">QQ020_07475</name>
</gene>
<dbReference type="Pfam" id="PF02518">
    <property type="entry name" value="HATPase_c"/>
    <property type="match status" value="1"/>
</dbReference>
<dbReference type="EC" id="2.7.13.3" evidence="2"/>
<dbReference type="SMART" id="SM00388">
    <property type="entry name" value="HisKA"/>
    <property type="match status" value="1"/>
</dbReference>
<dbReference type="SUPFAM" id="SSF47384">
    <property type="entry name" value="Homodimeric domain of signal transducing histidine kinase"/>
    <property type="match status" value="1"/>
</dbReference>
<keyword evidence="10" id="KW-0812">Transmembrane</keyword>
<dbReference type="Proteomes" id="UP001172083">
    <property type="component" value="Unassembled WGS sequence"/>
</dbReference>
<evidence type="ECO:0000313" key="12">
    <source>
        <dbReference type="EMBL" id="MDN5211885.1"/>
    </source>
</evidence>
<keyword evidence="8" id="KW-0902">Two-component regulatory system</keyword>
<comment type="caution">
    <text evidence="12">The sequence shown here is derived from an EMBL/GenBank/DDBJ whole genome shotgun (WGS) entry which is preliminary data.</text>
</comment>
<dbReference type="PANTHER" id="PTHR42878:SF7">
    <property type="entry name" value="SENSOR HISTIDINE KINASE GLRK"/>
    <property type="match status" value="1"/>
</dbReference>
<dbReference type="InterPro" id="IPR050351">
    <property type="entry name" value="BphY/WalK/GraS-like"/>
</dbReference>
<dbReference type="Gene3D" id="3.30.565.10">
    <property type="entry name" value="Histidine kinase-like ATPase, C-terminal domain"/>
    <property type="match status" value="1"/>
</dbReference>
<evidence type="ECO:0000256" key="4">
    <source>
        <dbReference type="ARBA" id="ARBA00022679"/>
    </source>
</evidence>
<dbReference type="EMBL" id="JAUJEB010000001">
    <property type="protein sequence ID" value="MDN5211885.1"/>
    <property type="molecule type" value="Genomic_DNA"/>
</dbReference>
<dbReference type="InterPro" id="IPR003661">
    <property type="entry name" value="HisK_dim/P_dom"/>
</dbReference>
<accession>A0ABT8L2A7</accession>
<comment type="catalytic activity">
    <reaction evidence="1">
        <text>ATP + protein L-histidine = ADP + protein N-phospho-L-histidine.</text>
        <dbReference type="EC" id="2.7.13.3"/>
    </reaction>
</comment>
<evidence type="ECO:0000256" key="10">
    <source>
        <dbReference type="SAM" id="Phobius"/>
    </source>
</evidence>
<evidence type="ECO:0000256" key="2">
    <source>
        <dbReference type="ARBA" id="ARBA00012438"/>
    </source>
</evidence>
<evidence type="ECO:0000256" key="7">
    <source>
        <dbReference type="ARBA" id="ARBA00022840"/>
    </source>
</evidence>
<name>A0ABT8L2A7_9BACT</name>
<feature type="domain" description="Histidine kinase" evidence="11">
    <location>
        <begin position="383"/>
        <end position="595"/>
    </location>
</feature>
<dbReference type="Gene3D" id="1.10.287.130">
    <property type="match status" value="1"/>
</dbReference>
<evidence type="ECO:0000256" key="1">
    <source>
        <dbReference type="ARBA" id="ARBA00000085"/>
    </source>
</evidence>
<keyword evidence="9" id="KW-0175">Coiled coil</keyword>
<keyword evidence="10" id="KW-0472">Membrane</keyword>
<dbReference type="InterPro" id="IPR004358">
    <property type="entry name" value="Sig_transdc_His_kin-like_C"/>
</dbReference>
<dbReference type="InterPro" id="IPR005467">
    <property type="entry name" value="His_kinase_dom"/>
</dbReference>
<proteinExistence type="predicted"/>
<dbReference type="CDD" id="cd00082">
    <property type="entry name" value="HisKA"/>
    <property type="match status" value="1"/>
</dbReference>
<organism evidence="12 13">
    <name type="scientific">Agaribacillus aureus</name>
    <dbReference type="NCBI Taxonomy" id="3051825"/>
    <lineage>
        <taxon>Bacteria</taxon>
        <taxon>Pseudomonadati</taxon>
        <taxon>Bacteroidota</taxon>
        <taxon>Cytophagia</taxon>
        <taxon>Cytophagales</taxon>
        <taxon>Splendidivirgaceae</taxon>
        <taxon>Agaribacillus</taxon>
    </lineage>
</organism>
<dbReference type="PROSITE" id="PS50109">
    <property type="entry name" value="HIS_KIN"/>
    <property type="match status" value="1"/>
</dbReference>
<evidence type="ECO:0000256" key="5">
    <source>
        <dbReference type="ARBA" id="ARBA00022741"/>
    </source>
</evidence>
<dbReference type="RefSeq" id="WP_346757212.1">
    <property type="nucleotide sequence ID" value="NZ_JAUJEB010000001.1"/>
</dbReference>
<evidence type="ECO:0000256" key="9">
    <source>
        <dbReference type="SAM" id="Coils"/>
    </source>
</evidence>
<feature type="transmembrane region" description="Helical" evidence="10">
    <location>
        <begin position="277"/>
        <end position="298"/>
    </location>
</feature>
<evidence type="ECO:0000256" key="3">
    <source>
        <dbReference type="ARBA" id="ARBA00022553"/>
    </source>
</evidence>
<dbReference type="InterPro" id="IPR036890">
    <property type="entry name" value="HATPase_C_sf"/>
</dbReference>
<keyword evidence="6 12" id="KW-0418">Kinase</keyword>
<evidence type="ECO:0000256" key="8">
    <source>
        <dbReference type="ARBA" id="ARBA00023012"/>
    </source>
</evidence>
<dbReference type="PANTHER" id="PTHR42878">
    <property type="entry name" value="TWO-COMPONENT HISTIDINE KINASE"/>
    <property type="match status" value="1"/>
</dbReference>
<dbReference type="Pfam" id="PF00512">
    <property type="entry name" value="HisKA"/>
    <property type="match status" value="1"/>
</dbReference>
<protein>
    <recommendedName>
        <fullName evidence="2">histidine kinase</fullName>
        <ecNumber evidence="2">2.7.13.3</ecNumber>
    </recommendedName>
</protein>
<keyword evidence="13" id="KW-1185">Reference proteome</keyword>
<keyword evidence="7" id="KW-0067">ATP-binding</keyword>
<dbReference type="GO" id="GO:0016301">
    <property type="term" value="F:kinase activity"/>
    <property type="evidence" value="ECO:0007669"/>
    <property type="project" value="UniProtKB-KW"/>
</dbReference>
<dbReference type="SMART" id="SM00387">
    <property type="entry name" value="HATPase_c"/>
    <property type="match status" value="1"/>
</dbReference>